<name>A0ABQ6N5D2_9STRA</name>
<dbReference type="Pfam" id="PF13202">
    <property type="entry name" value="EF-hand_5"/>
    <property type="match status" value="1"/>
</dbReference>
<dbReference type="InterPro" id="IPR009543">
    <property type="entry name" value="VPS13_VAB"/>
</dbReference>
<feature type="region of interest" description="Disordered" evidence="4">
    <location>
        <begin position="993"/>
        <end position="1012"/>
    </location>
</feature>
<feature type="region of interest" description="Disordered" evidence="4">
    <location>
        <begin position="1020"/>
        <end position="1064"/>
    </location>
</feature>
<dbReference type="InterPro" id="IPR002048">
    <property type="entry name" value="EF_hand_dom"/>
</dbReference>
<feature type="compositionally biased region" description="Acidic residues" evidence="4">
    <location>
        <begin position="3889"/>
        <end position="3909"/>
    </location>
</feature>
<dbReference type="InterPro" id="IPR026847">
    <property type="entry name" value="VPS13"/>
</dbReference>
<feature type="region of interest" description="Disordered" evidence="4">
    <location>
        <begin position="1682"/>
        <end position="1714"/>
    </location>
</feature>
<feature type="region of interest" description="Disordered" evidence="4">
    <location>
        <begin position="1137"/>
        <end position="1165"/>
    </location>
</feature>
<keyword evidence="7" id="KW-1185">Reference proteome</keyword>
<keyword evidence="3" id="KW-0175">Coiled coil</keyword>
<feature type="compositionally biased region" description="Low complexity" evidence="4">
    <location>
        <begin position="520"/>
        <end position="530"/>
    </location>
</feature>
<feature type="region of interest" description="Disordered" evidence="4">
    <location>
        <begin position="351"/>
        <end position="378"/>
    </location>
</feature>
<evidence type="ECO:0000313" key="7">
    <source>
        <dbReference type="Proteomes" id="UP001165060"/>
    </source>
</evidence>
<dbReference type="SMART" id="SM00054">
    <property type="entry name" value="EFh"/>
    <property type="match status" value="2"/>
</dbReference>
<feature type="region of interest" description="Disordered" evidence="4">
    <location>
        <begin position="3748"/>
        <end position="3774"/>
    </location>
</feature>
<dbReference type="InterPro" id="IPR018247">
    <property type="entry name" value="EF_Hand_1_Ca_BS"/>
</dbReference>
<feature type="region of interest" description="Disordered" evidence="4">
    <location>
        <begin position="2297"/>
        <end position="2324"/>
    </location>
</feature>
<feature type="compositionally biased region" description="Low complexity" evidence="4">
    <location>
        <begin position="2860"/>
        <end position="2876"/>
    </location>
</feature>
<feature type="region of interest" description="Disordered" evidence="4">
    <location>
        <begin position="2854"/>
        <end position="2902"/>
    </location>
</feature>
<evidence type="ECO:0000256" key="1">
    <source>
        <dbReference type="ARBA" id="ARBA00006545"/>
    </source>
</evidence>
<dbReference type="SUPFAM" id="SSF47473">
    <property type="entry name" value="EF-hand"/>
    <property type="match status" value="1"/>
</dbReference>
<feature type="compositionally biased region" description="Basic and acidic residues" evidence="4">
    <location>
        <begin position="3256"/>
        <end position="3286"/>
    </location>
</feature>
<feature type="region of interest" description="Disordered" evidence="4">
    <location>
        <begin position="3881"/>
        <end position="3961"/>
    </location>
</feature>
<dbReference type="PROSITE" id="PS00018">
    <property type="entry name" value="EF_HAND_1"/>
    <property type="match status" value="2"/>
</dbReference>
<accession>A0ABQ6N5D2</accession>
<feature type="compositionally biased region" description="Basic and acidic residues" evidence="4">
    <location>
        <begin position="3949"/>
        <end position="3958"/>
    </location>
</feature>
<feature type="coiled-coil region" evidence="3">
    <location>
        <begin position="1348"/>
        <end position="1375"/>
    </location>
</feature>
<feature type="compositionally biased region" description="Acidic residues" evidence="4">
    <location>
        <begin position="609"/>
        <end position="628"/>
    </location>
</feature>
<feature type="compositionally biased region" description="Low complexity" evidence="4">
    <location>
        <begin position="1703"/>
        <end position="1714"/>
    </location>
</feature>
<feature type="compositionally biased region" description="Low complexity" evidence="4">
    <location>
        <begin position="369"/>
        <end position="378"/>
    </location>
</feature>
<dbReference type="PANTHER" id="PTHR16166">
    <property type="entry name" value="VACUOLAR PROTEIN SORTING-ASSOCIATED PROTEIN VPS13"/>
    <property type="match status" value="1"/>
</dbReference>
<gene>
    <name evidence="6" type="ORF">TeGR_g2006</name>
</gene>
<feature type="domain" description="EF-hand" evidence="5">
    <location>
        <begin position="1423"/>
        <end position="1458"/>
    </location>
</feature>
<dbReference type="InterPro" id="IPR011992">
    <property type="entry name" value="EF-hand-dom_pair"/>
</dbReference>
<feature type="compositionally biased region" description="Low complexity" evidence="4">
    <location>
        <begin position="3930"/>
        <end position="3948"/>
    </location>
</feature>
<dbReference type="Gene3D" id="1.10.238.10">
    <property type="entry name" value="EF-hand"/>
    <property type="match status" value="1"/>
</dbReference>
<feature type="domain" description="EF-hand" evidence="5">
    <location>
        <begin position="1883"/>
        <end position="1918"/>
    </location>
</feature>
<protein>
    <recommendedName>
        <fullName evidence="5">EF-hand domain-containing protein</fullName>
    </recommendedName>
</protein>
<feature type="compositionally biased region" description="Basic and acidic residues" evidence="4">
    <location>
        <begin position="3080"/>
        <end position="3104"/>
    </location>
</feature>
<reference evidence="6 7" key="1">
    <citation type="journal article" date="2023" name="Commun. Biol.">
        <title>Genome analysis of Parmales, the sister group of diatoms, reveals the evolutionary specialization of diatoms from phago-mixotrophs to photoautotrophs.</title>
        <authorList>
            <person name="Ban H."/>
            <person name="Sato S."/>
            <person name="Yoshikawa S."/>
            <person name="Yamada K."/>
            <person name="Nakamura Y."/>
            <person name="Ichinomiya M."/>
            <person name="Sato N."/>
            <person name="Blanc-Mathieu R."/>
            <person name="Endo H."/>
            <person name="Kuwata A."/>
            <person name="Ogata H."/>
        </authorList>
    </citation>
    <scope>NUCLEOTIDE SEQUENCE [LARGE SCALE GENOMIC DNA]</scope>
</reference>
<feature type="compositionally biased region" description="Basic and acidic residues" evidence="4">
    <location>
        <begin position="2890"/>
        <end position="2900"/>
    </location>
</feature>
<evidence type="ECO:0000259" key="5">
    <source>
        <dbReference type="PROSITE" id="PS50222"/>
    </source>
</evidence>
<evidence type="ECO:0000256" key="2">
    <source>
        <dbReference type="ARBA" id="ARBA00022837"/>
    </source>
</evidence>
<feature type="region of interest" description="Disordered" evidence="4">
    <location>
        <begin position="710"/>
        <end position="778"/>
    </location>
</feature>
<dbReference type="EMBL" id="BRYB01000932">
    <property type="protein sequence ID" value="GMI40394.1"/>
    <property type="molecule type" value="Genomic_DNA"/>
</dbReference>
<feature type="region of interest" description="Disordered" evidence="4">
    <location>
        <begin position="3256"/>
        <end position="3300"/>
    </location>
</feature>
<feature type="region of interest" description="Disordered" evidence="4">
    <location>
        <begin position="3080"/>
        <end position="3117"/>
    </location>
</feature>
<feature type="compositionally biased region" description="Basic and acidic residues" evidence="4">
    <location>
        <begin position="993"/>
        <end position="1009"/>
    </location>
</feature>
<dbReference type="Pfam" id="PF25036">
    <property type="entry name" value="VPS13_VAB"/>
    <property type="match status" value="1"/>
</dbReference>
<comment type="similarity">
    <text evidence="1">Belongs to the VPS13 family.</text>
</comment>
<evidence type="ECO:0000256" key="4">
    <source>
        <dbReference type="SAM" id="MobiDB-lite"/>
    </source>
</evidence>
<proteinExistence type="inferred from homology"/>
<feature type="compositionally biased region" description="Basic and acidic residues" evidence="4">
    <location>
        <begin position="1682"/>
        <end position="1696"/>
    </location>
</feature>
<organism evidence="6 7">
    <name type="scientific">Tetraparma gracilis</name>
    <dbReference type="NCBI Taxonomy" id="2962635"/>
    <lineage>
        <taxon>Eukaryota</taxon>
        <taxon>Sar</taxon>
        <taxon>Stramenopiles</taxon>
        <taxon>Ochrophyta</taxon>
        <taxon>Bolidophyceae</taxon>
        <taxon>Parmales</taxon>
        <taxon>Triparmaceae</taxon>
        <taxon>Tetraparma</taxon>
    </lineage>
</organism>
<comment type="caution">
    <text evidence="6">The sequence shown here is derived from an EMBL/GenBank/DDBJ whole genome shotgun (WGS) entry which is preliminary data.</text>
</comment>
<feature type="region of interest" description="Disordered" evidence="4">
    <location>
        <begin position="520"/>
        <end position="545"/>
    </location>
</feature>
<evidence type="ECO:0000256" key="3">
    <source>
        <dbReference type="SAM" id="Coils"/>
    </source>
</evidence>
<dbReference type="PANTHER" id="PTHR16166:SF93">
    <property type="entry name" value="INTERMEMBRANE LIPID TRANSFER PROTEIN VPS13"/>
    <property type="match status" value="1"/>
</dbReference>
<evidence type="ECO:0000313" key="6">
    <source>
        <dbReference type="EMBL" id="GMI40394.1"/>
    </source>
</evidence>
<sequence length="3972" mass="433920">MPAPPPLSSLPSLLTSLLSSLLSLPFSSCLGVPLLLLLPLLSLLLAYVSLRLGSYALPRLLNRSFPLVSAKSVRVTLSAVSVRGLRVADTEAILLLASLVFPSAGLYQHAAAEDPGGSPASAGFANTDPTNISSLAVASLKLSLRPALFTLSLPAAPAGSRPLRRALSGLQLTLPAAKLTLEVAGLTVVARKAYEPCGPSAEPASAADEAASAAWHHPGRFRFSYAAAYDYLSSLESSRAAGATSLLSSYLPSLRGRGAAGAGREPQLLLAAVKALLALVHVSASRTAFALLHAEAGEALRCRRGGGKEPGDPTACATVVKIETLRVAPYYKTKDMAVCVFGLAVSTGRRTDPGRPFPADAPTLTDLQPASAASPADVPASLNVPSVPTPLHYTLDDFLSPADVIVLLPTLPNIVLSAAAFQPNPAPNAVSVRVISQLRLSAAFLHPVLHAIDDYVDESAPYTLFCSSLHASLFSGAPLPVHVPPSHRRFKLGRLDREEQELYMRLYAASLSKDAAAAAGGRRASPVAGEPAPPQPPGKKEGGGVTFEELEHRMTFEEIMRARSKCHKDWDIPKGDRKLKAWLQWYGNSVKKSRAGYDQNLASDSSDSSGDEFDLVDEDSSSDTSDYDSDSDSAFAAFFRPSASSNSSDVPVYPPAPIVPGATEYQTDLSALAAMLEEKYGFVSPGFDLRLFIRMAKIDIADMTNKARVFGSTPFKPEEPRLSKTSKKPVKKSSSDSVDSFNLSPLYSTNRNRLHDHNQHHHSNHRNALHRKDKNKKQHVPAPAAVIPLDTSIFMMDVVFSLSMKSAATTLSPSAAEAEAKDDGAEVVPKRTTMAVAVGINYLSWKPDENMKMLSEYSPLLNDNSACALLHRVEPPPDPLSHAGDHEFKDPAIEFPFSHGEFNAAHFPVSQFWVDMTQHAMFEHNMLVFTMESYETPNVQHLKQQPTASSMEVVLEDTIVVALPTMLKTALDSISIITEFPYLTPEQIRDLQRKEEQEAELERDPDIRSETTTSEAIRSFGSDLHLPDVPDEAASPFSSTPPPPSSSSSSLPPAPPPTGSNKKDLTKFLGEDIAKSPTNQRKKDLNKMLGSDYHEGAEDADPAPLLPSRTLSADLPQDAIASPLSDLSSPIQSMEPLLSLSPAPKAPLTPARKKHTDPPPPPPPRTNGMIFAGELVSYKVTVRNVSFALLLDEKNLDSGLIDVNVSELRITADGSSPYEEEVKLRSSDITARGCRLSGSTSVYPELLTIKTLFLPFKPAADIGPIVAVYSGYSRDDSTTFVGGAPTPSTVNASHPAQLHGDHVLGTVFVDVKTNLEYVALNVTPSLNAVFLGCANHFGKIFSENEDETAVKTREMEEKQLELERMEKRDAQHRADQKSTLRRIWGDEEGDKDQHQVTEIVLELLKSASKRENMQLSSKITDKELDRELANFMNIVDANGDHQISYEELENAMFTMMSGEEEGDNNDAKTLRGIVYFPNLMEYTSSHVVYEITGLAVTSMEDFGSLLKWPNPDGVNVFWDKFVKHCGVTLSETKQNVHLNGQDVRGVQRKLVRVLENYAFTKFCWNSIVRPLCQKSESSVWGWLLDEDSTSSYTAGAIETLALQVQQSSMKKTTRGKLKHRYNTEVVLGIERLQVQAGNALAFTKPLTRVTIMDCHAISTFVYVPGDDEQGFLDSLACDGAEPSHRVHHQREQRSPSEADFGNSMSGESMGSAPGAAAAGHDATYGINLHVEVTVDMKYLDTTHDTLESLVSPWGVYADISYAPATAIDMDVLGEGLPVGDSAGGGSGSTQERIVINARCPDYLQIDFTPSAICTLSILQESLSITPEDFEKKSEKRMVEELKQFWDLHNPSKKTELDSVEVLPIVRKFLNSAMAGSGQMEDADLDTLVKDFIKRVDLDGDNSISFDELKTAVEARSLSAKSVFENSNMVRIENRVGTSLSFWLHTDPHVHMPDASDASDPSHPDSKHALLPADAVRSLEMSDEFMTSLRKKTEMEAQSISIKLVEEDRTGGGKQRELYRVVSGIKVSAFQSVAVHLVRAKKKHHVHAASDFSPSIIISPVTDSLETVTLQVRSSFSVKAHTKMAYEIVRIGHGKKVDHYRQNGSLCDNAMIHELLEDDLSKRVYKKDLKEGEIDFIPLSVMNSRSLHILVVRDTDQEKSQKWRNPIVLTKEWLWNFGRRNEISNLHSACCINVERTRMPTFDSNSSTSASAGQYHLSNSLHSSFIDEGRAPPRKSWETTINVLPSIILSNAMPFRLRFECWQDEPPTVIGHVASSAKRQSKLEGSIARTHELVLGAGATGRGGLPARADATSRRHGRGAAHPSAAASRAVRVPFHLKGSVAKGGDIKLNGVDMNQPLKLEIVRDEVDSGIVPAMKDDPVIIDLTHLKHGKPIHGIRGQLEDEVDFRVTGVTLRNLTRRLTIFSPYWIMNKTCMQMEYNVSGRKFAENGKAKLVHDSNVNGYPVLIDSGGHGINLEGNTVTCAPTALPNEEVLNKWWNSGENGKVMYNKDKMVSRGMKHAAHCVPIGLDNVGTVGEIACGAFVFGVSVETMTGVFHGSNLTTLWPRFFVRNEYSCTIDVFSVAERKDKLMATVDRDWDDSRYESATIRLRPGTSCVIYSFDKSYKSYESPVLNQAAVERFVAFRTVGKDMYGNETSRNTTSFSCQGKKKAHLVPVDHLNSFYYSERLPGSTGLSSVIQCKNTQNEASTIITISESSAHPPYRIENRSTEHTLLAIQDDDYAEPIMLPPMTWCSYAWDNPQGKRRLRVVVDEMGAGALDTLTKLSSLEAQDEKKKHEKPRRERLKKLVRGTKNVLHVSPSRKHKLLKRNEQHLNVMSEEVGGVVMGEDGLMRNPKTGKVLDSGSQSPTNSSLSLSPSSILKRTISMGGGGDASHESRDRSVAECDDEESVASKARLSFHDMAGFDAVHARNRHIKLLFSKNAKGYTPDKVGVRKELPCPLPKEALYSSSYKGKLKAVVNVVQGTKVVCFSDSDYKVNESLQDQLKSGGWWRSAKTMVQVQGLCINLIDDVPQELLSVVLRDFEITKQPDNLEFSMRLRHLQIDNMVENAKYPIILGPAEQILDPRNEDNRPDSADTHDISRLDRATSKAANPRGLSLPKGEREYNDEFWEDFNQKPMPIFEVECQYLPLTHMVWVPKLEVYLCPLKVQVDLSFLLKVYDVISSSIPDASSNVSEAEVEQAYEIVDKRFGRFTQHIAKRDGATQVAPRADGDSVWQVVGIQELFITHTRIEIDLYLHPDDNEEKDKDTEQELARKTKDREEKLEREGPQRRGSNTEDDGAGEEVAMSSTLDTIGRGTSSSVSASLLTWLANVGASFAHISPTFQFKELKIENRFGPSDELANSIVDHYLKTLMFQSYKLLSIHLLGDPFSLINNVTSSAVSFVTITRDELLAGGKDGIGKGVSGLMQGVVGSTFKSSSMILGGMTDLISEVSGNGQVMNKAGGTGKEHPHHLGEGMLQGSRFFVKSLAKGVTGVLENPVRGARKGAVGFASGLVSGVGGLMASPFVATLGAGSIVADSVDATTRIFEQRQIECRVRPKRRADLWGDSLGRVSIPVLKAVGIKIHFADFSRTLSGSKKKRLVIITPDGQTIKVRAKPTTETAHNRCKIVFDDVVMVRCANLQLDDVIHFAIWDKTFNKVKPVAVGAHKVHQFYGGDPPAEGLQNDNPGMAQFYADRKKALHESLTLNSSEELRSWTMGVLPPGEGGGEQEVTSRSPIEIINQERSTRFTTEAGGGREYVGSSSAVPSYDPRMRRGSRKRSTLLKNKSFGSVVETIPVPAFSQINLFAPGEGSGMLNKINKITKNAAHDVVDVTKAVGAGTLKVTENVGKGIVGAAVAGGGVGKDLILRGGRRQSAPGYDEMQYEEAGGGVVSSDDDDEDEDVVLGDDGDDGDDLRDRSMNAAADWDNDNDTDSGRASPEAGAAPEAGAPAGRGRADETKQGDKVGVLQLSVFPIEF</sequence>
<dbReference type="PROSITE" id="PS50222">
    <property type="entry name" value="EF_HAND_2"/>
    <property type="match status" value="2"/>
</dbReference>
<feature type="compositionally biased region" description="Basic residues" evidence="4">
    <location>
        <begin position="752"/>
        <end position="778"/>
    </location>
</feature>
<keyword evidence="2" id="KW-0106">Calcium</keyword>
<feature type="region of interest" description="Disordered" evidence="4">
    <location>
        <begin position="598"/>
        <end position="628"/>
    </location>
</feature>
<dbReference type="Proteomes" id="UP001165060">
    <property type="component" value="Unassembled WGS sequence"/>
</dbReference>
<feature type="compositionally biased region" description="Low complexity" evidence="4">
    <location>
        <begin position="1137"/>
        <end position="1150"/>
    </location>
</feature>